<evidence type="ECO:0000256" key="3">
    <source>
        <dbReference type="ARBA" id="ARBA00005119"/>
    </source>
</evidence>
<evidence type="ECO:0000256" key="9">
    <source>
        <dbReference type="ARBA" id="ARBA00022516"/>
    </source>
</evidence>
<dbReference type="GO" id="GO:0016024">
    <property type="term" value="P:CDP-diacylglycerol biosynthetic process"/>
    <property type="evidence" value="ECO:0007669"/>
    <property type="project" value="UniProtKB-UniPathway"/>
</dbReference>
<comment type="pathway">
    <text evidence="3 18">Phospholipid metabolism; CDP-diacylglycerol biosynthesis; CDP-diacylglycerol from sn-glycerol 3-phosphate: step 3/3.</text>
</comment>
<feature type="transmembrane region" description="Helical" evidence="20">
    <location>
        <begin position="269"/>
        <end position="289"/>
    </location>
</feature>
<evidence type="ECO:0000256" key="7">
    <source>
        <dbReference type="ARBA" id="ARBA00019373"/>
    </source>
</evidence>
<evidence type="ECO:0000256" key="18">
    <source>
        <dbReference type="RuleBase" id="RU003938"/>
    </source>
</evidence>
<keyword evidence="14" id="KW-0443">Lipid metabolism</keyword>
<dbReference type="Pfam" id="PF01148">
    <property type="entry name" value="CTP_transf_1"/>
    <property type="match status" value="1"/>
</dbReference>
<accession>A0A3M8KYW0</accession>
<dbReference type="GO" id="GO:0005886">
    <property type="term" value="C:plasma membrane"/>
    <property type="evidence" value="ECO:0007669"/>
    <property type="project" value="UniProtKB-SubCell"/>
</dbReference>
<dbReference type="PROSITE" id="PS01315">
    <property type="entry name" value="CDS"/>
    <property type="match status" value="1"/>
</dbReference>
<gene>
    <name evidence="21" type="ORF">EEJ31_11990</name>
</gene>
<protein>
    <recommendedName>
        <fullName evidence="7 18">Phosphatidate cytidylyltransferase</fullName>
        <ecNumber evidence="6 18">2.7.7.41</ecNumber>
    </recommendedName>
</protein>
<keyword evidence="13 20" id="KW-1133">Transmembrane helix</keyword>
<keyword evidence="10 18" id="KW-0808">Transferase</keyword>
<evidence type="ECO:0000256" key="6">
    <source>
        <dbReference type="ARBA" id="ARBA00012487"/>
    </source>
</evidence>
<evidence type="ECO:0000256" key="16">
    <source>
        <dbReference type="ARBA" id="ARBA00023209"/>
    </source>
</evidence>
<evidence type="ECO:0000256" key="13">
    <source>
        <dbReference type="ARBA" id="ARBA00022989"/>
    </source>
</evidence>
<evidence type="ECO:0000256" key="8">
    <source>
        <dbReference type="ARBA" id="ARBA00022475"/>
    </source>
</evidence>
<dbReference type="Proteomes" id="UP000279859">
    <property type="component" value="Unassembled WGS sequence"/>
</dbReference>
<evidence type="ECO:0000256" key="10">
    <source>
        <dbReference type="ARBA" id="ARBA00022679"/>
    </source>
</evidence>
<reference evidence="21 22" key="1">
    <citation type="submission" date="2018-11" db="EMBL/GenBank/DDBJ databases">
        <title>Cryobacterium sp. nov., isolated from rhizosphere soil of lettuce.</title>
        <authorList>
            <person name="Wang Y."/>
        </authorList>
    </citation>
    <scope>NUCLEOTIDE SEQUENCE [LARGE SCALE GENOMIC DNA]</scope>
    <source>
        <strain evidence="21 22">NEAU-85</strain>
    </source>
</reference>
<evidence type="ECO:0000256" key="20">
    <source>
        <dbReference type="SAM" id="Phobius"/>
    </source>
</evidence>
<evidence type="ECO:0000256" key="11">
    <source>
        <dbReference type="ARBA" id="ARBA00022692"/>
    </source>
</evidence>
<feature type="transmembrane region" description="Helical" evidence="20">
    <location>
        <begin position="67"/>
        <end position="86"/>
    </location>
</feature>
<comment type="catalytic activity">
    <reaction evidence="1 18">
        <text>a 1,2-diacyl-sn-glycero-3-phosphate + CTP + H(+) = a CDP-1,2-diacyl-sn-glycerol + diphosphate</text>
        <dbReference type="Rhea" id="RHEA:16229"/>
        <dbReference type="ChEBI" id="CHEBI:15378"/>
        <dbReference type="ChEBI" id="CHEBI:33019"/>
        <dbReference type="ChEBI" id="CHEBI:37563"/>
        <dbReference type="ChEBI" id="CHEBI:58332"/>
        <dbReference type="ChEBI" id="CHEBI:58608"/>
        <dbReference type="EC" id="2.7.7.41"/>
    </reaction>
</comment>
<evidence type="ECO:0000256" key="15">
    <source>
        <dbReference type="ARBA" id="ARBA00023136"/>
    </source>
</evidence>
<evidence type="ECO:0000256" key="19">
    <source>
        <dbReference type="SAM" id="MobiDB-lite"/>
    </source>
</evidence>
<keyword evidence="11 18" id="KW-0812">Transmembrane</keyword>
<feature type="transmembrane region" description="Helical" evidence="20">
    <location>
        <begin position="245"/>
        <end position="263"/>
    </location>
</feature>
<proteinExistence type="inferred from homology"/>
<evidence type="ECO:0000256" key="17">
    <source>
        <dbReference type="ARBA" id="ARBA00023264"/>
    </source>
</evidence>
<keyword evidence="22" id="KW-1185">Reference proteome</keyword>
<dbReference type="PANTHER" id="PTHR46382:SF1">
    <property type="entry name" value="PHOSPHATIDATE CYTIDYLYLTRANSFERASE"/>
    <property type="match status" value="1"/>
</dbReference>
<dbReference type="EC" id="2.7.7.41" evidence="6 18"/>
<evidence type="ECO:0000256" key="12">
    <source>
        <dbReference type="ARBA" id="ARBA00022695"/>
    </source>
</evidence>
<feature type="transmembrane region" description="Helical" evidence="20">
    <location>
        <begin position="118"/>
        <end position="137"/>
    </location>
</feature>
<feature type="transmembrane region" description="Helical" evidence="20">
    <location>
        <begin position="143"/>
        <end position="165"/>
    </location>
</feature>
<dbReference type="GO" id="GO:0004605">
    <property type="term" value="F:phosphatidate cytidylyltransferase activity"/>
    <property type="evidence" value="ECO:0007669"/>
    <property type="project" value="UniProtKB-EC"/>
</dbReference>
<evidence type="ECO:0000313" key="22">
    <source>
        <dbReference type="Proteomes" id="UP000279859"/>
    </source>
</evidence>
<feature type="transmembrane region" description="Helical" evidence="20">
    <location>
        <begin position="92"/>
        <end position="111"/>
    </location>
</feature>
<dbReference type="AlphaFoldDB" id="A0A3M8KYW0"/>
<keyword evidence="16" id="KW-0594">Phospholipid biosynthesis</keyword>
<dbReference type="OrthoDB" id="9799199at2"/>
<dbReference type="UniPathway" id="UPA00557">
    <property type="reaction ID" value="UER00614"/>
</dbReference>
<name>A0A3M8KYW0_9MICO</name>
<comment type="caution">
    <text evidence="21">The sequence shown here is derived from an EMBL/GenBank/DDBJ whole genome shotgun (WGS) entry which is preliminary data.</text>
</comment>
<evidence type="ECO:0000256" key="5">
    <source>
        <dbReference type="ARBA" id="ARBA00010185"/>
    </source>
</evidence>
<organism evidence="21 22">
    <name type="scientific">Cryobacterium tepidiphilum</name>
    <dbReference type="NCBI Taxonomy" id="2486026"/>
    <lineage>
        <taxon>Bacteria</taxon>
        <taxon>Bacillati</taxon>
        <taxon>Actinomycetota</taxon>
        <taxon>Actinomycetes</taxon>
        <taxon>Micrococcales</taxon>
        <taxon>Microbacteriaceae</taxon>
        <taxon>Cryobacterium</taxon>
    </lineage>
</organism>
<feature type="transmembrane region" description="Helical" evidence="20">
    <location>
        <begin position="177"/>
        <end position="199"/>
    </location>
</feature>
<evidence type="ECO:0000256" key="2">
    <source>
        <dbReference type="ARBA" id="ARBA00004651"/>
    </source>
</evidence>
<evidence type="ECO:0000256" key="14">
    <source>
        <dbReference type="ARBA" id="ARBA00023098"/>
    </source>
</evidence>
<evidence type="ECO:0000256" key="4">
    <source>
        <dbReference type="ARBA" id="ARBA00005189"/>
    </source>
</evidence>
<dbReference type="PANTHER" id="PTHR46382">
    <property type="entry name" value="PHOSPHATIDATE CYTIDYLYLTRANSFERASE"/>
    <property type="match status" value="1"/>
</dbReference>
<comment type="subcellular location">
    <subcellularLocation>
        <location evidence="2">Cell membrane</location>
        <topology evidence="2">Multi-pass membrane protein</topology>
    </subcellularLocation>
</comment>
<evidence type="ECO:0000313" key="21">
    <source>
        <dbReference type="EMBL" id="RNE58477.1"/>
    </source>
</evidence>
<comment type="pathway">
    <text evidence="4">Lipid metabolism.</text>
</comment>
<dbReference type="EMBL" id="RDSR01000023">
    <property type="protein sequence ID" value="RNE58477.1"/>
    <property type="molecule type" value="Genomic_DNA"/>
</dbReference>
<dbReference type="InterPro" id="IPR000374">
    <property type="entry name" value="PC_trans"/>
</dbReference>
<evidence type="ECO:0000256" key="1">
    <source>
        <dbReference type="ARBA" id="ARBA00001698"/>
    </source>
</evidence>
<feature type="transmembrane region" description="Helical" evidence="20">
    <location>
        <begin position="205"/>
        <end position="224"/>
    </location>
</feature>
<keyword evidence="8" id="KW-1003">Cell membrane</keyword>
<comment type="similarity">
    <text evidence="5 18">Belongs to the CDS family.</text>
</comment>
<keyword evidence="12 18" id="KW-0548">Nucleotidyltransferase</keyword>
<sequence>MTHDPGQERPPRRSNRTDLRAQVRATRADFERQVQSTRADIERQVQVTRAQFEATSERIEARTGRNLIGAILIGLLLGVAMLSSLIFIKELFMVLAVLIAGFTALELAEALRRTGRTIPRIPVGVAAVAIVPLAFYGGATGQVLGVFGGIALIMVSRLALMVLPGQRMPRREVLRDLGAAFLIEVYVVLLASFAVLLTTQDGGQWWTLAFLILVILADVGAYASGLSFGKHPMAPTISPKKTWEGFAGAALVCLVAGVLLALFMLHQPFWFGLVFGAVILVTATFGDLAESLIKRDLGIKDMSSWLPGHGGFLDRLDSILPSAAAAYALYVIFA</sequence>
<keyword evidence="9" id="KW-0444">Lipid biosynthesis</keyword>
<feature type="region of interest" description="Disordered" evidence="19">
    <location>
        <begin position="1"/>
        <end position="21"/>
    </location>
</feature>
<keyword evidence="17" id="KW-1208">Phospholipid metabolism</keyword>
<keyword evidence="15 20" id="KW-0472">Membrane</keyword>
<dbReference type="RefSeq" id="WP_123046529.1">
    <property type="nucleotide sequence ID" value="NZ_RDSR01000023.1"/>
</dbReference>